<accession>A0A562LBZ1</accession>
<reference evidence="1 2" key="1">
    <citation type="journal article" date="2015" name="Stand. Genomic Sci.">
        <title>Genomic Encyclopedia of Bacterial and Archaeal Type Strains, Phase III: the genomes of soil and plant-associated and newly described type strains.</title>
        <authorList>
            <person name="Whitman W.B."/>
            <person name="Woyke T."/>
            <person name="Klenk H.P."/>
            <person name="Zhou Y."/>
            <person name="Lilburn T.G."/>
            <person name="Beck B.J."/>
            <person name="De Vos P."/>
            <person name="Vandamme P."/>
            <person name="Eisen J.A."/>
            <person name="Garrity G."/>
            <person name="Hugenholtz P."/>
            <person name="Kyrpides N.C."/>
        </authorList>
    </citation>
    <scope>NUCLEOTIDE SEQUENCE [LARGE SCALE GENOMIC DNA]</scope>
    <source>
        <strain evidence="1 2">CGMCC 1.10821</strain>
    </source>
</reference>
<dbReference type="EMBL" id="VLKN01000002">
    <property type="protein sequence ID" value="TWI04974.1"/>
    <property type="molecule type" value="Genomic_DNA"/>
</dbReference>
<dbReference type="AlphaFoldDB" id="A0A562LBZ1"/>
<protein>
    <submittedName>
        <fullName evidence="1">Uncharacterized protein</fullName>
    </submittedName>
</protein>
<evidence type="ECO:0000313" key="1">
    <source>
        <dbReference type="EMBL" id="TWI04974.1"/>
    </source>
</evidence>
<gene>
    <name evidence="1" type="ORF">IP90_01116</name>
</gene>
<sequence length="71" mass="7630">MTSALQISSHSSPATCGRLVDLVASETSYNRMASSGNQWAVLWDATVSKVVRVGHMPVSFGLGGFYNLERP</sequence>
<comment type="caution">
    <text evidence="1">The sequence shown here is derived from an EMBL/GenBank/DDBJ whole genome shotgun (WGS) entry which is preliminary data.</text>
</comment>
<organism evidence="1 2">
    <name type="scientific">Luteimonas cucumeris</name>
    <dbReference type="NCBI Taxonomy" id="985012"/>
    <lineage>
        <taxon>Bacteria</taxon>
        <taxon>Pseudomonadati</taxon>
        <taxon>Pseudomonadota</taxon>
        <taxon>Gammaproteobacteria</taxon>
        <taxon>Lysobacterales</taxon>
        <taxon>Lysobacteraceae</taxon>
        <taxon>Luteimonas</taxon>
    </lineage>
</organism>
<evidence type="ECO:0000313" key="2">
    <source>
        <dbReference type="Proteomes" id="UP000315167"/>
    </source>
</evidence>
<keyword evidence="2" id="KW-1185">Reference proteome</keyword>
<name>A0A562LBZ1_9GAMM</name>
<proteinExistence type="predicted"/>
<dbReference type="Proteomes" id="UP000315167">
    <property type="component" value="Unassembled WGS sequence"/>
</dbReference>